<dbReference type="Pfam" id="PF00197">
    <property type="entry name" value="Kunitz_legume"/>
    <property type="match status" value="1"/>
</dbReference>
<evidence type="ECO:0000313" key="4">
    <source>
        <dbReference type="Proteomes" id="UP000813463"/>
    </source>
</evidence>
<dbReference type="Proteomes" id="UP000813463">
    <property type="component" value="Chromosome 1"/>
</dbReference>
<sequence length="215" mass="23171">MKSTNMAYLILSTATVLLFLCLSPLTTTAANTAVLDIDGHPLQAGTNYNVLPVIRVPLGGGLTLASRNSSTQSCPLYVAQDTAELSKGIPLKFYPVNPKDKTIPLTTDLNVVFDASTTCVQSTQWKFTNDEAEGRPYVGTGGTIGNPGVQTLGNWFKIEKAGSGKYDYKFVFCPGVCDFCRPFCGDVGVFQQRIGTRVLGINTDNMPLLVNFKKA</sequence>
<dbReference type="SMART" id="SM00452">
    <property type="entry name" value="STI"/>
    <property type="match status" value="1"/>
</dbReference>
<protein>
    <submittedName>
        <fullName evidence="5">Kunitz trypsin inhibitor 5</fullName>
    </submittedName>
</protein>
<organism evidence="4 5">
    <name type="scientific">Spinacia oleracea</name>
    <name type="common">Spinach</name>
    <dbReference type="NCBI Taxonomy" id="3562"/>
    <lineage>
        <taxon>Eukaryota</taxon>
        <taxon>Viridiplantae</taxon>
        <taxon>Streptophyta</taxon>
        <taxon>Embryophyta</taxon>
        <taxon>Tracheophyta</taxon>
        <taxon>Spermatophyta</taxon>
        <taxon>Magnoliopsida</taxon>
        <taxon>eudicotyledons</taxon>
        <taxon>Gunneridae</taxon>
        <taxon>Pentapetalae</taxon>
        <taxon>Caryophyllales</taxon>
        <taxon>Chenopodiaceae</taxon>
        <taxon>Chenopodioideae</taxon>
        <taxon>Anserineae</taxon>
        <taxon>Spinacia</taxon>
    </lineage>
</organism>
<dbReference type="InterPro" id="IPR011065">
    <property type="entry name" value="Kunitz_inhibitor_STI-like_sf"/>
</dbReference>
<reference evidence="5" key="2">
    <citation type="submission" date="2025-08" db="UniProtKB">
        <authorList>
            <consortium name="RefSeq"/>
        </authorList>
    </citation>
    <scope>IDENTIFICATION</scope>
    <source>
        <tissue evidence="5">Leaf</tissue>
    </source>
</reference>
<dbReference type="GeneID" id="110782824"/>
<dbReference type="CDD" id="cd23375">
    <property type="entry name" value="beta-trefoil_STI_VvMLP-like"/>
    <property type="match status" value="1"/>
</dbReference>
<keyword evidence="4" id="KW-1185">Reference proteome</keyword>
<dbReference type="Gene3D" id="2.80.10.50">
    <property type="match status" value="1"/>
</dbReference>
<dbReference type="KEGG" id="soe:110782824"/>
<keyword evidence="2" id="KW-1015">Disulfide bond</keyword>
<evidence type="ECO:0000256" key="2">
    <source>
        <dbReference type="ARBA" id="ARBA00023157"/>
    </source>
</evidence>
<dbReference type="OrthoDB" id="1872570at2759"/>
<proteinExistence type="inferred from homology"/>
<dbReference type="PANTHER" id="PTHR33107:SF81">
    <property type="entry name" value="TRYPSIN INHIBITOR A"/>
    <property type="match status" value="1"/>
</dbReference>
<comment type="similarity">
    <text evidence="1">Belongs to the protease inhibitor I3 (leguminous Kunitz-type inhibitor) family.</text>
</comment>
<dbReference type="InterPro" id="IPR002160">
    <property type="entry name" value="Prot_inh_Kunz-lg"/>
</dbReference>
<evidence type="ECO:0000313" key="5">
    <source>
        <dbReference type="RefSeq" id="XP_021842765.1"/>
    </source>
</evidence>
<dbReference type="PROSITE" id="PS00283">
    <property type="entry name" value="SOYBEAN_KUNITZ"/>
    <property type="match status" value="1"/>
</dbReference>
<dbReference type="RefSeq" id="XP_021842765.1">
    <property type="nucleotide sequence ID" value="XM_021987073.2"/>
</dbReference>
<dbReference type="PANTHER" id="PTHR33107">
    <property type="entry name" value="KUNITZ TRYPSIN INHIBITOR 2"/>
    <property type="match status" value="1"/>
</dbReference>
<dbReference type="GO" id="GO:0004866">
    <property type="term" value="F:endopeptidase inhibitor activity"/>
    <property type="evidence" value="ECO:0007669"/>
    <property type="project" value="InterPro"/>
</dbReference>
<evidence type="ECO:0000256" key="1">
    <source>
        <dbReference type="ARBA" id="ARBA00005440"/>
    </source>
</evidence>
<gene>
    <name evidence="5" type="primary">LOC110782824</name>
</gene>
<dbReference type="SUPFAM" id="SSF50386">
    <property type="entry name" value="STI-like"/>
    <property type="match status" value="1"/>
</dbReference>
<reference evidence="4" key="1">
    <citation type="journal article" date="2021" name="Nat. Commun.">
        <title>Genomic analyses provide insights into spinach domestication and the genetic basis of agronomic traits.</title>
        <authorList>
            <person name="Cai X."/>
            <person name="Sun X."/>
            <person name="Xu C."/>
            <person name="Sun H."/>
            <person name="Wang X."/>
            <person name="Ge C."/>
            <person name="Zhang Z."/>
            <person name="Wang Q."/>
            <person name="Fei Z."/>
            <person name="Jiao C."/>
            <person name="Wang Q."/>
        </authorList>
    </citation>
    <scope>NUCLEOTIDE SEQUENCE [LARGE SCALE GENOMIC DNA]</scope>
    <source>
        <strain evidence="4">cv. Varoflay</strain>
    </source>
</reference>
<feature type="signal peptide" evidence="3">
    <location>
        <begin position="1"/>
        <end position="29"/>
    </location>
</feature>
<dbReference type="AlphaFoldDB" id="A0A9R0I5S4"/>
<accession>A0A9R0I5S4</accession>
<keyword evidence="3" id="KW-0732">Signal</keyword>
<name>A0A9R0I5S4_SPIOL</name>
<evidence type="ECO:0000256" key="3">
    <source>
        <dbReference type="SAM" id="SignalP"/>
    </source>
</evidence>
<feature type="chain" id="PRO_5040421188" evidence="3">
    <location>
        <begin position="30"/>
        <end position="215"/>
    </location>
</feature>
<dbReference type="PRINTS" id="PR00291">
    <property type="entry name" value="KUNITZINHBTR"/>
</dbReference>